<reference evidence="1" key="1">
    <citation type="submission" date="2018-05" db="EMBL/GenBank/DDBJ databases">
        <authorList>
            <person name="Lanie J.A."/>
            <person name="Ng W.-L."/>
            <person name="Kazmierczak K.M."/>
            <person name="Andrzejewski T.M."/>
            <person name="Davidsen T.M."/>
            <person name="Wayne K.J."/>
            <person name="Tettelin H."/>
            <person name="Glass J.I."/>
            <person name="Rusch D."/>
            <person name="Podicherti R."/>
            <person name="Tsui H.-C.T."/>
            <person name="Winkler M.E."/>
        </authorList>
    </citation>
    <scope>NUCLEOTIDE SEQUENCE</scope>
</reference>
<sequence length="43" mass="4952">MEESLEGHGGGFFKAEIQRHSSRRRLALAICFFLSFQPQQIPM</sequence>
<dbReference type="AlphaFoldDB" id="A0A382VDV8"/>
<organism evidence="1">
    <name type="scientific">marine metagenome</name>
    <dbReference type="NCBI Taxonomy" id="408172"/>
    <lineage>
        <taxon>unclassified sequences</taxon>
        <taxon>metagenomes</taxon>
        <taxon>ecological metagenomes</taxon>
    </lineage>
</organism>
<protein>
    <submittedName>
        <fullName evidence="1">Uncharacterized protein</fullName>
    </submittedName>
</protein>
<evidence type="ECO:0000313" key="1">
    <source>
        <dbReference type="EMBL" id="SVD44078.1"/>
    </source>
</evidence>
<dbReference type="EMBL" id="UINC01150825">
    <property type="protein sequence ID" value="SVD44078.1"/>
    <property type="molecule type" value="Genomic_DNA"/>
</dbReference>
<proteinExistence type="predicted"/>
<feature type="non-terminal residue" evidence="1">
    <location>
        <position position="43"/>
    </location>
</feature>
<name>A0A382VDV8_9ZZZZ</name>
<accession>A0A382VDV8</accession>
<gene>
    <name evidence="1" type="ORF">METZ01_LOCUS396932</name>
</gene>